<sequence>MSFKDNLFIASQYVVPQHLLSRAVGALAETEMEWVKNPLINLFIKKFGVNMSEAQRQTASEFSCFNDFFTRELIDGARPIEGDASVLCSPADGAVSQRGEIVDGRIFQAKGQDYCLTELLGGDAKRAAPFMGGEFATIYLSPKDYHRVHMPMAGKLRDMIYVPGDLFSVNQVTAENVPRLFARNERVVCIFDTDKGPMAMVLVGAMIVAAVETVWAGHIAPPRRELKVSEYGAPVDVSLDKGAEMGRFKLGSTVILCHPKGVVDWKDAFEAGSPVRMGEAIADLS</sequence>
<comment type="function">
    <text evidence="12">Catalyzes the formation of phosphatidylethanolamine (PtdEtn) from phosphatidylserine (PtdSer).</text>
</comment>
<dbReference type="InterPro" id="IPR033177">
    <property type="entry name" value="PSD-B"/>
</dbReference>
<keyword evidence="14" id="KW-1185">Reference proteome</keyword>
<keyword evidence="4 12" id="KW-0210">Decarboxylase</keyword>
<gene>
    <name evidence="12" type="primary">psd</name>
    <name evidence="13" type="ORF">SAMN05421686_107159</name>
</gene>
<evidence type="ECO:0000256" key="12">
    <source>
        <dbReference type="HAMAP-Rule" id="MF_00662"/>
    </source>
</evidence>
<keyword evidence="3 12" id="KW-0444">Lipid biosynthesis</keyword>
<feature type="modified residue" description="Pyruvic acid (Ser); by autocatalysis" evidence="12">
    <location>
        <position position="252"/>
    </location>
</feature>
<dbReference type="AlphaFoldDB" id="A0A1N7NNQ8"/>
<accession>A0A1N7NNQ8</accession>
<dbReference type="GO" id="GO:0006646">
    <property type="term" value="P:phosphatidylethanolamine biosynthetic process"/>
    <property type="evidence" value="ECO:0007669"/>
    <property type="project" value="UniProtKB-UniRule"/>
</dbReference>
<keyword evidence="11 12" id="KW-0670">Pyruvate</keyword>
<dbReference type="GO" id="GO:0004609">
    <property type="term" value="F:phosphatidylserine decarboxylase activity"/>
    <property type="evidence" value="ECO:0007669"/>
    <property type="project" value="UniProtKB-UniRule"/>
</dbReference>
<comment type="cofactor">
    <cofactor evidence="12">
        <name>pyruvate</name>
        <dbReference type="ChEBI" id="CHEBI:15361"/>
    </cofactor>
    <text evidence="12">Binds 1 pyruvoyl group covalently per subunit.</text>
</comment>
<dbReference type="UniPathway" id="UPA00558">
    <property type="reaction ID" value="UER00616"/>
</dbReference>
<evidence type="ECO:0000256" key="8">
    <source>
        <dbReference type="ARBA" id="ARBA00023209"/>
    </source>
</evidence>
<keyword evidence="6 12" id="KW-0472">Membrane</keyword>
<feature type="active site" description="Schiff-base intermediate with substrate; via pyruvic acid; for decarboxylase activity" evidence="12">
    <location>
        <position position="252"/>
    </location>
</feature>
<protein>
    <recommendedName>
        <fullName evidence="12">Phosphatidylserine decarboxylase proenzyme</fullName>
        <ecNumber evidence="12">4.1.1.65</ecNumber>
    </recommendedName>
    <component>
        <recommendedName>
            <fullName evidence="12">Phosphatidylserine decarboxylase alpha chain</fullName>
        </recommendedName>
    </component>
    <component>
        <recommendedName>
            <fullName evidence="12">Phosphatidylserine decarboxylase beta chain</fullName>
        </recommendedName>
    </component>
</protein>
<keyword evidence="9 12" id="KW-0456">Lyase</keyword>
<keyword evidence="5 12" id="KW-0443">Lipid metabolism</keyword>
<keyword evidence="2 12" id="KW-1003">Cell membrane</keyword>
<evidence type="ECO:0000256" key="9">
    <source>
        <dbReference type="ARBA" id="ARBA00023239"/>
    </source>
</evidence>
<keyword evidence="7 12" id="KW-0865">Zymogen</keyword>
<name>A0A1N7NNQ8_9GAMM</name>
<dbReference type="InterPro" id="IPR033178">
    <property type="entry name" value="PSD_type1_pro"/>
</dbReference>
<dbReference type="PANTHER" id="PTHR10067:SF6">
    <property type="entry name" value="PHOSPHATIDYLSERINE DECARBOXYLASE PROENZYME, MITOCHONDRIAL"/>
    <property type="match status" value="1"/>
</dbReference>
<feature type="active site" description="Charge relay system; for autoendoproteolytic cleavage activity" evidence="12">
    <location>
        <position position="149"/>
    </location>
</feature>
<dbReference type="Proteomes" id="UP000185639">
    <property type="component" value="Unassembled WGS sequence"/>
</dbReference>
<evidence type="ECO:0000256" key="3">
    <source>
        <dbReference type="ARBA" id="ARBA00022516"/>
    </source>
</evidence>
<evidence type="ECO:0000256" key="6">
    <source>
        <dbReference type="ARBA" id="ARBA00023136"/>
    </source>
</evidence>
<comment type="pathway">
    <text evidence="12">Phospholipid metabolism; phosphatidylethanolamine biosynthesis; phosphatidylethanolamine from CDP-diacylglycerol: step 2/2.</text>
</comment>
<dbReference type="EC" id="4.1.1.65" evidence="12"/>
<dbReference type="HAMAP" id="MF_00662">
    <property type="entry name" value="PS_decarb_PSD_B_type1"/>
    <property type="match status" value="1"/>
</dbReference>
<dbReference type="STRING" id="484498.SAMN05421686_107159"/>
<evidence type="ECO:0000256" key="7">
    <source>
        <dbReference type="ARBA" id="ARBA00023145"/>
    </source>
</evidence>
<feature type="chain" id="PRO_5023488965" description="Phosphatidylserine decarboxylase beta chain" evidence="12">
    <location>
        <begin position="1"/>
        <end position="251"/>
    </location>
</feature>
<feature type="active site" description="Charge relay system; for autoendoproteolytic cleavage activity" evidence="12">
    <location>
        <position position="92"/>
    </location>
</feature>
<comment type="PTM">
    <text evidence="12">Is synthesized initially as an inactive proenzyme. Formation of the active enzyme involves a self-maturation process in which the active site pyruvoyl group is generated from an internal serine residue via an autocatalytic post-translational modification. Two non-identical subunits are generated from the proenzyme in this reaction, and the pyruvate is formed at the N-terminus of the alpha chain, which is derived from the carboxyl end of the proenzyme. The autoendoproteolytic cleavage occurs by a canonical serine protease mechanism, in which the side chain hydroxyl group of the serine supplies its oxygen atom to form the C-terminus of the beta chain, while the remainder of the serine residue undergoes an oxidative deamination to produce ammonia and the pyruvoyl prosthetic group on the alpha chain. During this reaction, the Ser that is part of the protease active site of the proenzyme becomes the pyruvoyl prosthetic group, which constitutes an essential element of the active site of the mature decarboxylase.</text>
</comment>
<evidence type="ECO:0000313" key="13">
    <source>
        <dbReference type="EMBL" id="SIT00045.1"/>
    </source>
</evidence>
<proteinExistence type="inferred from homology"/>
<evidence type="ECO:0000256" key="10">
    <source>
        <dbReference type="ARBA" id="ARBA00023264"/>
    </source>
</evidence>
<dbReference type="InterPro" id="IPR003817">
    <property type="entry name" value="PS_Dcarbxylase"/>
</dbReference>
<feature type="chain" id="PRO_5023488963" description="Phosphatidylserine decarboxylase alpha chain" evidence="12">
    <location>
        <begin position="252"/>
        <end position="285"/>
    </location>
</feature>
<comment type="catalytic activity">
    <reaction evidence="12">
        <text>a 1,2-diacyl-sn-glycero-3-phospho-L-serine + H(+) = a 1,2-diacyl-sn-glycero-3-phosphoethanolamine + CO2</text>
        <dbReference type="Rhea" id="RHEA:20828"/>
        <dbReference type="ChEBI" id="CHEBI:15378"/>
        <dbReference type="ChEBI" id="CHEBI:16526"/>
        <dbReference type="ChEBI" id="CHEBI:57262"/>
        <dbReference type="ChEBI" id="CHEBI:64612"/>
        <dbReference type="EC" id="4.1.1.65"/>
    </reaction>
</comment>
<evidence type="ECO:0000256" key="5">
    <source>
        <dbReference type="ARBA" id="ARBA00023098"/>
    </source>
</evidence>
<keyword evidence="8 12" id="KW-0594">Phospholipid biosynthesis</keyword>
<dbReference type="EMBL" id="FTOH01000007">
    <property type="protein sequence ID" value="SIT00045.1"/>
    <property type="molecule type" value="Genomic_DNA"/>
</dbReference>
<reference evidence="14" key="1">
    <citation type="submission" date="2017-01" db="EMBL/GenBank/DDBJ databases">
        <authorList>
            <person name="Varghese N."/>
            <person name="Submissions S."/>
        </authorList>
    </citation>
    <scope>NUCLEOTIDE SEQUENCE [LARGE SCALE GENOMIC DNA]</scope>
    <source>
        <strain evidence="14">DSM 24913</strain>
    </source>
</reference>
<dbReference type="Pfam" id="PF02666">
    <property type="entry name" value="PS_Dcarbxylase"/>
    <property type="match status" value="1"/>
</dbReference>
<feature type="active site" description="Charge relay system; for autoendoproteolytic cleavage activity" evidence="12">
    <location>
        <position position="252"/>
    </location>
</feature>
<dbReference type="NCBIfam" id="TIGR00163">
    <property type="entry name" value="PS_decarb"/>
    <property type="match status" value="1"/>
</dbReference>
<organism evidence="13 14">
    <name type="scientific">Thalassolituus maritimus</name>
    <dbReference type="NCBI Taxonomy" id="484498"/>
    <lineage>
        <taxon>Bacteria</taxon>
        <taxon>Pseudomonadati</taxon>
        <taxon>Pseudomonadota</taxon>
        <taxon>Gammaproteobacteria</taxon>
        <taxon>Oceanospirillales</taxon>
        <taxon>Oceanospirillaceae</taxon>
        <taxon>Thalassolituus</taxon>
    </lineage>
</organism>
<evidence type="ECO:0000256" key="4">
    <source>
        <dbReference type="ARBA" id="ARBA00022793"/>
    </source>
</evidence>
<evidence type="ECO:0000256" key="2">
    <source>
        <dbReference type="ARBA" id="ARBA00022475"/>
    </source>
</evidence>
<dbReference type="RefSeq" id="WP_076516511.1">
    <property type="nucleotide sequence ID" value="NZ_CAJWBH010000007.1"/>
</dbReference>
<comment type="similarity">
    <text evidence="12">Belongs to the phosphatidylserine decarboxylase family. PSD-B subfamily. Prokaryotic type I sub-subfamily.</text>
</comment>
<comment type="pathway">
    <text evidence="1">Lipid metabolism.</text>
</comment>
<evidence type="ECO:0000313" key="14">
    <source>
        <dbReference type="Proteomes" id="UP000185639"/>
    </source>
</evidence>
<comment type="subcellular location">
    <subcellularLocation>
        <location evidence="12">Cell membrane</location>
        <topology evidence="12">Peripheral membrane protein</topology>
    </subcellularLocation>
</comment>
<keyword evidence="10 12" id="KW-1208">Phospholipid metabolism</keyword>
<feature type="site" description="Cleavage (non-hydrolytic); by autocatalysis" evidence="12">
    <location>
        <begin position="251"/>
        <end position="252"/>
    </location>
</feature>
<dbReference type="PANTHER" id="PTHR10067">
    <property type="entry name" value="PHOSPHATIDYLSERINE DECARBOXYLASE"/>
    <property type="match status" value="1"/>
</dbReference>
<dbReference type="OrthoDB" id="9802030at2"/>
<dbReference type="GO" id="GO:0005886">
    <property type="term" value="C:plasma membrane"/>
    <property type="evidence" value="ECO:0007669"/>
    <property type="project" value="UniProtKB-SubCell"/>
</dbReference>
<evidence type="ECO:0000256" key="1">
    <source>
        <dbReference type="ARBA" id="ARBA00005189"/>
    </source>
</evidence>
<evidence type="ECO:0000256" key="11">
    <source>
        <dbReference type="ARBA" id="ARBA00023317"/>
    </source>
</evidence>
<comment type="subunit">
    <text evidence="12">Heterodimer of a large membrane-associated beta subunit and a small pyruvoyl-containing alpha subunit.</text>
</comment>